<reference evidence="1 2" key="1">
    <citation type="journal article" date="2022" name="Nat. Ecol. Evol.">
        <title>A masculinizing supergene underlies an exaggerated male reproductive morph in a spider.</title>
        <authorList>
            <person name="Hendrickx F."/>
            <person name="De Corte Z."/>
            <person name="Sonet G."/>
            <person name="Van Belleghem S.M."/>
            <person name="Kostlbacher S."/>
            <person name="Vangestel C."/>
        </authorList>
    </citation>
    <scope>NUCLEOTIDE SEQUENCE [LARGE SCALE GENOMIC DNA]</scope>
    <source>
        <strain evidence="1">W744_W776</strain>
    </source>
</reference>
<keyword evidence="2" id="KW-1185">Reference proteome</keyword>
<gene>
    <name evidence="1" type="ORF">JTE90_020081</name>
</gene>
<evidence type="ECO:0000313" key="2">
    <source>
        <dbReference type="Proteomes" id="UP000827092"/>
    </source>
</evidence>
<dbReference type="AlphaFoldDB" id="A0AAV6USB3"/>
<comment type="caution">
    <text evidence="1">The sequence shown here is derived from an EMBL/GenBank/DDBJ whole genome shotgun (WGS) entry which is preliminary data.</text>
</comment>
<name>A0AAV6USB3_9ARAC</name>
<accession>A0AAV6USB3</accession>
<dbReference type="EMBL" id="JAFNEN010000277">
    <property type="protein sequence ID" value="KAG8187212.1"/>
    <property type="molecule type" value="Genomic_DNA"/>
</dbReference>
<organism evidence="1 2">
    <name type="scientific">Oedothorax gibbosus</name>
    <dbReference type="NCBI Taxonomy" id="931172"/>
    <lineage>
        <taxon>Eukaryota</taxon>
        <taxon>Metazoa</taxon>
        <taxon>Ecdysozoa</taxon>
        <taxon>Arthropoda</taxon>
        <taxon>Chelicerata</taxon>
        <taxon>Arachnida</taxon>
        <taxon>Araneae</taxon>
        <taxon>Araneomorphae</taxon>
        <taxon>Entelegynae</taxon>
        <taxon>Araneoidea</taxon>
        <taxon>Linyphiidae</taxon>
        <taxon>Erigoninae</taxon>
        <taxon>Oedothorax</taxon>
    </lineage>
</organism>
<dbReference type="Proteomes" id="UP000827092">
    <property type="component" value="Unassembled WGS sequence"/>
</dbReference>
<protein>
    <submittedName>
        <fullName evidence="1">Uncharacterized protein</fullName>
    </submittedName>
</protein>
<evidence type="ECO:0000313" key="1">
    <source>
        <dbReference type="EMBL" id="KAG8187212.1"/>
    </source>
</evidence>
<sequence length="78" mass="9091">MLRMKLKWKNTEIRIANCIIKRIIEQRLYTIASIDENCPLSKHIAERLPVASLMIIHHQTSSLNDVLYLVASINEDYP</sequence>
<proteinExistence type="predicted"/>